<dbReference type="Proteomes" id="UP000575985">
    <property type="component" value="Unassembled WGS sequence"/>
</dbReference>
<comment type="caution">
    <text evidence="2">The sequence shown here is derived from an EMBL/GenBank/DDBJ whole genome shotgun (WGS) entry which is preliminary data.</text>
</comment>
<reference evidence="2 3" key="1">
    <citation type="submission" date="2020-07" db="EMBL/GenBank/DDBJ databases">
        <title>Sequencing the genomes of 1000 actinobacteria strains.</title>
        <authorList>
            <person name="Klenk H.-P."/>
        </authorList>
    </citation>
    <scope>NUCLEOTIDE SEQUENCE [LARGE SCALE GENOMIC DNA]</scope>
    <source>
        <strain evidence="2 3">DSM 45927</strain>
    </source>
</reference>
<feature type="compositionally biased region" description="Low complexity" evidence="1">
    <location>
        <begin position="537"/>
        <end position="569"/>
    </location>
</feature>
<evidence type="ECO:0000313" key="2">
    <source>
        <dbReference type="EMBL" id="NYI98564.1"/>
    </source>
</evidence>
<evidence type="ECO:0000256" key="1">
    <source>
        <dbReference type="SAM" id="MobiDB-lite"/>
    </source>
</evidence>
<dbReference type="RefSeq" id="WP_179769690.1">
    <property type="nucleotide sequence ID" value="NZ_JACCFO010000001.1"/>
</dbReference>
<proteinExistence type="predicted"/>
<organism evidence="2 3">
    <name type="scientific">Streptomonospora nanhaiensis</name>
    <dbReference type="NCBI Taxonomy" id="1323731"/>
    <lineage>
        <taxon>Bacteria</taxon>
        <taxon>Bacillati</taxon>
        <taxon>Actinomycetota</taxon>
        <taxon>Actinomycetes</taxon>
        <taxon>Streptosporangiales</taxon>
        <taxon>Nocardiopsidaceae</taxon>
        <taxon>Streptomonospora</taxon>
    </lineage>
</organism>
<accession>A0A853BUB4</accession>
<keyword evidence="3" id="KW-1185">Reference proteome</keyword>
<gene>
    <name evidence="2" type="ORF">HNR12_004841</name>
</gene>
<dbReference type="EMBL" id="JACCFO010000001">
    <property type="protein sequence ID" value="NYI98564.1"/>
    <property type="molecule type" value="Genomic_DNA"/>
</dbReference>
<dbReference type="AlphaFoldDB" id="A0A853BUB4"/>
<feature type="region of interest" description="Disordered" evidence="1">
    <location>
        <begin position="101"/>
        <end position="131"/>
    </location>
</feature>
<evidence type="ECO:0000313" key="3">
    <source>
        <dbReference type="Proteomes" id="UP000575985"/>
    </source>
</evidence>
<feature type="region of interest" description="Disordered" evidence="1">
    <location>
        <begin position="535"/>
        <end position="579"/>
    </location>
</feature>
<name>A0A853BUB4_9ACTN</name>
<protein>
    <submittedName>
        <fullName evidence="2">Uncharacterized protein</fullName>
    </submittedName>
</protein>
<sequence>MAKWRWLAGAVRDLRAQGSADLAETLVRLARMAVDGQAARIAEAMPEALRLARAGTAPAWAPPLLAHLALTARTGDLAEGESALPEALARLRAAHAPGAALLRPADTDPGADTAGPADAPDAADTGGAAGLVGTADAADPFGLSGADAPLHACTPAACAAEPVLACYATVDGPGHVVERATVVAEGLAHVRPGDPAWEALVLARADMLVDDERPDEAVRELDLRAAQARAAGHDVTLGYAFGYVRALRHQDRHAEALAALERVEAGAAAAWPAGAPRAAALRRARAERARLLAWLARAGRVPAADALAALPDPREADAHPRLRRAWAEAAEHLAACGALDNDWRLGVRLTTWARYFERVGAHRPCLEVALAGARLATDRGARWVAAAALGRARRALGRVRRGADLAADLDEAARDLAARGPAALPVPAADVLGLLRRQRPEEVDPEHQADLVAAALEHRPHDASLLNALGQVGRTLHLADVAAGAHWARVRSAPGDQKAALSLLETLLHDNDTGGVRALVRVLTEAALRAVPPPVEACPQAPAAEAPDAPEAAAPAAAESAPPAAGPQRGRAETVPAAR</sequence>